<organism evidence="1">
    <name type="scientific">Arundo donax</name>
    <name type="common">Giant reed</name>
    <name type="synonym">Donax arundinaceus</name>
    <dbReference type="NCBI Taxonomy" id="35708"/>
    <lineage>
        <taxon>Eukaryota</taxon>
        <taxon>Viridiplantae</taxon>
        <taxon>Streptophyta</taxon>
        <taxon>Embryophyta</taxon>
        <taxon>Tracheophyta</taxon>
        <taxon>Spermatophyta</taxon>
        <taxon>Magnoliopsida</taxon>
        <taxon>Liliopsida</taxon>
        <taxon>Poales</taxon>
        <taxon>Poaceae</taxon>
        <taxon>PACMAD clade</taxon>
        <taxon>Arundinoideae</taxon>
        <taxon>Arundineae</taxon>
        <taxon>Arundo</taxon>
    </lineage>
</organism>
<dbReference type="AlphaFoldDB" id="A0A0A8ZM25"/>
<reference evidence="1" key="2">
    <citation type="journal article" date="2015" name="Data Brief">
        <title>Shoot transcriptome of the giant reed, Arundo donax.</title>
        <authorList>
            <person name="Barrero R.A."/>
            <person name="Guerrero F.D."/>
            <person name="Moolhuijzen P."/>
            <person name="Goolsby J.A."/>
            <person name="Tidwell J."/>
            <person name="Bellgard S.E."/>
            <person name="Bellgard M.I."/>
        </authorList>
    </citation>
    <scope>NUCLEOTIDE SEQUENCE</scope>
    <source>
        <tissue evidence="1">Shoot tissue taken approximately 20 cm above the soil surface</tissue>
    </source>
</reference>
<accession>A0A0A8ZM25</accession>
<protein>
    <submittedName>
        <fullName evidence="1">Uncharacterized protein</fullName>
    </submittedName>
</protein>
<proteinExistence type="predicted"/>
<name>A0A0A8ZM25_ARUDO</name>
<sequence>MSTHILPLSLSIYQLHKCLIIPSSNKKRFPHRVVTCPT</sequence>
<reference evidence="1" key="1">
    <citation type="submission" date="2014-09" db="EMBL/GenBank/DDBJ databases">
        <authorList>
            <person name="Magalhaes I.L.F."/>
            <person name="Oliveira U."/>
            <person name="Santos F.R."/>
            <person name="Vidigal T.H.D.A."/>
            <person name="Brescovit A.D."/>
            <person name="Santos A.J."/>
        </authorList>
    </citation>
    <scope>NUCLEOTIDE SEQUENCE</scope>
    <source>
        <tissue evidence="1">Shoot tissue taken approximately 20 cm above the soil surface</tissue>
    </source>
</reference>
<dbReference type="EMBL" id="GBRH01261998">
    <property type="protein sequence ID" value="JAD35897.1"/>
    <property type="molecule type" value="Transcribed_RNA"/>
</dbReference>
<evidence type="ECO:0000313" key="1">
    <source>
        <dbReference type="EMBL" id="JAD35897.1"/>
    </source>
</evidence>